<dbReference type="AlphaFoldDB" id="A0A1Y1QIC7"/>
<proteinExistence type="predicted"/>
<name>A0A1Y1QIC7_9GAMM</name>
<reference evidence="1 2" key="1">
    <citation type="submission" date="2017-01" db="EMBL/GenBank/DDBJ databases">
        <title>Novel large sulfur bacteria in the metagenomes of groundwater-fed chemosynthetic microbial mats in the Lake Huron basin.</title>
        <authorList>
            <person name="Sharrar A.M."/>
            <person name="Flood B.E."/>
            <person name="Bailey J.V."/>
            <person name="Jones D.S."/>
            <person name="Biddanda B."/>
            <person name="Ruberg S.A."/>
            <person name="Marcus D.N."/>
            <person name="Dick G.J."/>
        </authorList>
    </citation>
    <scope>NUCLEOTIDE SEQUENCE [LARGE SCALE GENOMIC DNA]</scope>
    <source>
        <strain evidence="1">A8</strain>
    </source>
</reference>
<dbReference type="EMBL" id="MTEJ01000261">
    <property type="protein sequence ID" value="OQX06072.1"/>
    <property type="molecule type" value="Genomic_DNA"/>
</dbReference>
<evidence type="ECO:0000313" key="2">
    <source>
        <dbReference type="Proteomes" id="UP000192491"/>
    </source>
</evidence>
<protein>
    <submittedName>
        <fullName evidence="1">Uncharacterized protein</fullName>
    </submittedName>
</protein>
<organism evidence="1 2">
    <name type="scientific">Thiothrix lacustris</name>
    <dbReference type="NCBI Taxonomy" id="525917"/>
    <lineage>
        <taxon>Bacteria</taxon>
        <taxon>Pseudomonadati</taxon>
        <taxon>Pseudomonadota</taxon>
        <taxon>Gammaproteobacteria</taxon>
        <taxon>Thiotrichales</taxon>
        <taxon>Thiotrichaceae</taxon>
        <taxon>Thiothrix</taxon>
    </lineage>
</organism>
<sequence length="92" mass="11064">MKPAHRHALSLKLDQLWYEGWVKFDRWELLAFFERQRVTNAVWSQINEMWADRHSENDVVEELAYVTVRSEENVTTPHAFLLINKSQLHDIE</sequence>
<gene>
    <name evidence="1" type="ORF">BWK73_31895</name>
</gene>
<accession>A0A1Y1QIC7</accession>
<evidence type="ECO:0000313" key="1">
    <source>
        <dbReference type="EMBL" id="OQX06072.1"/>
    </source>
</evidence>
<dbReference type="Proteomes" id="UP000192491">
    <property type="component" value="Unassembled WGS sequence"/>
</dbReference>
<comment type="caution">
    <text evidence="1">The sequence shown here is derived from an EMBL/GenBank/DDBJ whole genome shotgun (WGS) entry which is preliminary data.</text>
</comment>